<dbReference type="PANTHER" id="PTHR21261">
    <property type="entry name" value="BEAT PROTEIN"/>
    <property type="match status" value="1"/>
</dbReference>
<dbReference type="EMBL" id="CADEPI010000003">
    <property type="protein sequence ID" value="CAB3360379.1"/>
    <property type="molecule type" value="Genomic_DNA"/>
</dbReference>
<protein>
    <recommendedName>
        <fullName evidence="2">Ig-like domain-containing protein</fullName>
    </recommendedName>
</protein>
<organism evidence="3 4">
    <name type="scientific">Cloeon dipterum</name>
    <dbReference type="NCBI Taxonomy" id="197152"/>
    <lineage>
        <taxon>Eukaryota</taxon>
        <taxon>Metazoa</taxon>
        <taxon>Ecdysozoa</taxon>
        <taxon>Arthropoda</taxon>
        <taxon>Hexapoda</taxon>
        <taxon>Insecta</taxon>
        <taxon>Pterygota</taxon>
        <taxon>Palaeoptera</taxon>
        <taxon>Ephemeroptera</taxon>
        <taxon>Pisciforma</taxon>
        <taxon>Baetidae</taxon>
        <taxon>Cloeon</taxon>
    </lineage>
</organism>
<feature type="chain" id="PRO_5035766184" description="Ig-like domain-containing protein" evidence="1">
    <location>
        <begin position="24"/>
        <end position="275"/>
    </location>
</feature>
<feature type="signal peptide" evidence="1">
    <location>
        <begin position="1"/>
        <end position="23"/>
    </location>
</feature>
<reference evidence="3 4" key="1">
    <citation type="submission" date="2020-04" db="EMBL/GenBank/DDBJ databases">
        <authorList>
            <person name="Alioto T."/>
            <person name="Alioto T."/>
            <person name="Gomez Garrido J."/>
        </authorList>
    </citation>
    <scope>NUCLEOTIDE SEQUENCE [LARGE SCALE GENOMIC DNA]</scope>
</reference>
<gene>
    <name evidence="3" type="ORF">CLODIP_2_CD08978</name>
</gene>
<dbReference type="AlphaFoldDB" id="A0A8S1BTE5"/>
<name>A0A8S1BTE5_9INSE</name>
<accession>A0A8S1BTE5</accession>
<evidence type="ECO:0000313" key="4">
    <source>
        <dbReference type="Proteomes" id="UP000494165"/>
    </source>
</evidence>
<keyword evidence="4" id="KW-1185">Reference proteome</keyword>
<feature type="domain" description="Ig-like" evidence="2">
    <location>
        <begin position="38"/>
        <end position="131"/>
    </location>
</feature>
<dbReference type="OrthoDB" id="6333371at2759"/>
<dbReference type="PROSITE" id="PS50835">
    <property type="entry name" value="IG_LIKE"/>
    <property type="match status" value="1"/>
</dbReference>
<sequence length="275" mass="31399">MEAAKYLIFFALELLLFTQRCMCVRDVRLMLPTAVMSGHGAKFICLYDLQEAPLYSVKWYRGQREFYRYLPQENPPMKFIPIPGIDIDLYKSDANEVRLREIHSDLTGVFSCEVTADAPSFRTASASKNITIVEMPNLAPNVTVEKSLSDEGLSIISVNCTNFYSKPPGKLSIFLNEEPVKEKDLEKFTVPLDKFNVEVVRLNLTLTDEQLNNMNFSLRLKCVSSVFSFTRMTEVLLIEQRLRSESILAAMEESRAPNLIRGSTIWIALLFCVLR</sequence>
<dbReference type="FunFam" id="2.60.40.10:FF:000437">
    <property type="entry name" value="Beat-IIIc, isoform A"/>
    <property type="match status" value="1"/>
</dbReference>
<dbReference type="PANTHER" id="PTHR21261:SF3">
    <property type="entry name" value="BEATEN PATH VII"/>
    <property type="match status" value="1"/>
</dbReference>
<proteinExistence type="predicted"/>
<dbReference type="InterPro" id="IPR007110">
    <property type="entry name" value="Ig-like_dom"/>
</dbReference>
<dbReference type="Proteomes" id="UP000494165">
    <property type="component" value="Unassembled WGS sequence"/>
</dbReference>
<evidence type="ECO:0000256" key="1">
    <source>
        <dbReference type="SAM" id="SignalP"/>
    </source>
</evidence>
<comment type="caution">
    <text evidence="3">The sequence shown here is derived from an EMBL/GenBank/DDBJ whole genome shotgun (WGS) entry which is preliminary data.</text>
</comment>
<evidence type="ECO:0000259" key="2">
    <source>
        <dbReference type="PROSITE" id="PS50835"/>
    </source>
</evidence>
<keyword evidence="1" id="KW-0732">Signal</keyword>
<evidence type="ECO:0000313" key="3">
    <source>
        <dbReference type="EMBL" id="CAB3360379.1"/>
    </source>
</evidence>